<organism evidence="1 2">
    <name type="scientific">Purpureocillium lilacinum</name>
    <name type="common">Paecilomyces lilacinus</name>
    <dbReference type="NCBI Taxonomy" id="33203"/>
    <lineage>
        <taxon>Eukaryota</taxon>
        <taxon>Fungi</taxon>
        <taxon>Dikarya</taxon>
        <taxon>Ascomycota</taxon>
        <taxon>Pezizomycotina</taxon>
        <taxon>Sordariomycetes</taxon>
        <taxon>Hypocreomycetidae</taxon>
        <taxon>Hypocreales</taxon>
        <taxon>Ophiocordycipitaceae</taxon>
        <taxon>Purpureocillium</taxon>
    </lineage>
</organism>
<name>A0ACC4EA31_PURLI</name>
<dbReference type="EMBL" id="JBGNUJ010000002">
    <property type="protein sequence ID" value="KAL3965042.1"/>
    <property type="molecule type" value="Genomic_DNA"/>
</dbReference>
<dbReference type="Proteomes" id="UP001638806">
    <property type="component" value="Unassembled WGS sequence"/>
</dbReference>
<comment type="caution">
    <text evidence="1">The sequence shown here is derived from an EMBL/GenBank/DDBJ whole genome shotgun (WGS) entry which is preliminary data.</text>
</comment>
<evidence type="ECO:0000313" key="1">
    <source>
        <dbReference type="EMBL" id="KAL3965042.1"/>
    </source>
</evidence>
<proteinExistence type="predicted"/>
<reference evidence="1" key="1">
    <citation type="submission" date="2024-12" db="EMBL/GenBank/DDBJ databases">
        <title>Comparative genomics and development of molecular markers within Purpureocillium lilacinum and among Purpureocillium species.</title>
        <authorList>
            <person name="Yeh Z.-Y."/>
            <person name="Ni N.-T."/>
            <person name="Lo P.-H."/>
            <person name="Mushyakhwo K."/>
            <person name="Lin C.-F."/>
            <person name="Nai Y.-S."/>
        </authorList>
    </citation>
    <scope>NUCLEOTIDE SEQUENCE</scope>
    <source>
        <strain evidence="1">NCHU-NPUST-175</strain>
    </source>
</reference>
<keyword evidence="2" id="KW-1185">Reference proteome</keyword>
<gene>
    <name evidence="1" type="ORF">ACCO45_002046</name>
</gene>
<sequence>MHSRAPVPRHPCPCPTCPSVFVFPWPPQDRTRLRSPHGRAHCGITAPRRPRMHLRWMTTPRGFNRRGLGRPSPTRTCPSHPAPSYPILSQASPAQPFPSSPRCCWQLRHILPRPAHAPNLARPPSLPASSTAAPSVQLYSYKHPKVSTVAGQAPPTHAPASRGYEPPSSHPLPAPGLGSGSPASTSSSFCSLARSLACSFFSLEGAPTWLHLSRPSLPRLGNLLCPFVAHGLPTVLLCLKAPSRTSALNMVRVPRWPAWRRAAAASLLFTTSPLVAAYDLDPNSTESVTTIAKQMADDMLSWYNGDEPGGTPGLLPDPYYCTHLILMLVLDVFSDQFFAGWEAGAMMGALIDYWYYTKDDSYNNLITQALLFQVGDTNDYMPRNQTLTEGNDDQGFWGLSVMSAAEYNFPNPPADKPQWLGLAQAVFNTQAARWDTEHCNGGLRWQIFSWNNGYDYKNSISQACFFALGARLALYTGNQSYADWAVKTWDWMVGVDFIDKYWRVLDGAHTGPNCTDIVPYQFSYNAGGFILGAAAMYNYTEDSMWKDRLDNLVEGAKVFFTGPNKDIMTEVACESVNRCNLDQQSFKAYLSRWLAAITKWAPHTYDVVIPYLRASAVAAAKQCTGGKNGRLCGLKWTTDEFDGNTGVGQQMAAMEVTLSCIIKDRGAPGRDEQGDPGSGGDDVGRNSPKGPNFKPITAGDTAGAAILTVVVLLAMMAGMFWIFLDETSDQTPMQQVRGFHDLTTAQIAALAAGGGGAAAFWKRRGEDFDEKTGAAVGSISERSSRSSAENNMMIEAAPIRIGEVRNQGTGNPRRLSNMPLGWPGNPSLRSSSTFEPGYARPVSMGELEGSTPSNGTGSSESIPKQPRATVRRR</sequence>
<evidence type="ECO:0000313" key="2">
    <source>
        <dbReference type="Proteomes" id="UP001638806"/>
    </source>
</evidence>
<protein>
    <submittedName>
        <fullName evidence="1">Uncharacterized protein</fullName>
    </submittedName>
</protein>
<accession>A0ACC4EA31</accession>